<evidence type="ECO:0000313" key="2">
    <source>
        <dbReference type="EMBL" id="SEN46186.1"/>
    </source>
</evidence>
<reference evidence="2 3" key="1">
    <citation type="submission" date="2016-10" db="EMBL/GenBank/DDBJ databases">
        <authorList>
            <person name="de Groot N.N."/>
        </authorList>
    </citation>
    <scope>NUCLEOTIDE SEQUENCE [LARGE SCALE GENOMIC DNA]</scope>
    <source>
        <strain evidence="2 3">CGMCC 1.10238</strain>
    </source>
</reference>
<dbReference type="STRING" id="1333845.SAMN04487895_101606"/>
<accession>A0A1H8GQD3</accession>
<gene>
    <name evidence="1" type="ORF">KP014_20570</name>
    <name evidence="2" type="ORF">SAMN04487895_101606</name>
</gene>
<name>A0A1H8GQD3_9BACL</name>
<dbReference type="EMBL" id="FODH01000001">
    <property type="protein sequence ID" value="SEN46186.1"/>
    <property type="molecule type" value="Genomic_DNA"/>
</dbReference>
<evidence type="ECO:0000313" key="4">
    <source>
        <dbReference type="Proteomes" id="UP000683429"/>
    </source>
</evidence>
<proteinExistence type="predicted"/>
<dbReference type="Proteomes" id="UP000198809">
    <property type="component" value="Unassembled WGS sequence"/>
</dbReference>
<dbReference type="RefSeq" id="WP_175491755.1">
    <property type="nucleotide sequence ID" value="NZ_CP076607.1"/>
</dbReference>
<evidence type="ECO:0000313" key="1">
    <source>
        <dbReference type="EMBL" id="QWU14304.1"/>
    </source>
</evidence>
<evidence type="ECO:0000313" key="3">
    <source>
        <dbReference type="Proteomes" id="UP000198809"/>
    </source>
</evidence>
<protein>
    <submittedName>
        <fullName evidence="2">Uncharacterized protein</fullName>
    </submittedName>
</protein>
<reference evidence="1 4" key="2">
    <citation type="submission" date="2021-06" db="EMBL/GenBank/DDBJ databases">
        <title>Whole genome sequence of Paenibacillus sophorae DSM23020 for comparative genomics.</title>
        <authorList>
            <person name="Kim M.-J."/>
            <person name="Lee G."/>
            <person name="Shin J.-H."/>
        </authorList>
    </citation>
    <scope>NUCLEOTIDE SEQUENCE [LARGE SCALE GENOMIC DNA]</scope>
    <source>
        <strain evidence="1 4">DSM 23020</strain>
    </source>
</reference>
<sequence length="49" mass="5663">MNEDVNKGFAIICDNCGSEDIYFSCNPGEYENEVYIECRKCGNTQKEWC</sequence>
<dbReference type="Proteomes" id="UP000683429">
    <property type="component" value="Chromosome"/>
</dbReference>
<dbReference type="EMBL" id="CP076607">
    <property type="protein sequence ID" value="QWU14304.1"/>
    <property type="molecule type" value="Genomic_DNA"/>
</dbReference>
<organism evidence="2 3">
    <name type="scientific">Paenibacillus sophorae</name>
    <dbReference type="NCBI Taxonomy" id="1333845"/>
    <lineage>
        <taxon>Bacteria</taxon>
        <taxon>Bacillati</taxon>
        <taxon>Bacillota</taxon>
        <taxon>Bacilli</taxon>
        <taxon>Bacillales</taxon>
        <taxon>Paenibacillaceae</taxon>
        <taxon>Paenibacillus</taxon>
    </lineage>
</organism>
<dbReference type="AlphaFoldDB" id="A0A1H8GQD3"/>
<keyword evidence="4" id="KW-1185">Reference proteome</keyword>